<keyword evidence="4" id="KW-1015">Disulfide bond</keyword>
<dbReference type="InterPro" id="IPR036055">
    <property type="entry name" value="LDL_receptor-like_sf"/>
</dbReference>
<dbReference type="Gene3D" id="2.70.130.10">
    <property type="entry name" value="Mannose-6-phosphate receptor binding domain"/>
    <property type="match status" value="1"/>
</dbReference>
<dbReference type="Proteomes" id="UP000019375">
    <property type="component" value="Unassembled WGS sequence"/>
</dbReference>
<dbReference type="AlphaFoldDB" id="A0A8J2T450"/>
<gene>
    <name evidence="8" type="ORF">BN860_14202g</name>
</gene>
<dbReference type="GO" id="GO:0006491">
    <property type="term" value="P:N-glycan processing"/>
    <property type="evidence" value="ECO:0007669"/>
    <property type="project" value="TreeGrafter"/>
</dbReference>
<keyword evidence="2 6" id="KW-0732">Signal</keyword>
<evidence type="ECO:0000256" key="6">
    <source>
        <dbReference type="SAM" id="SignalP"/>
    </source>
</evidence>
<evidence type="ECO:0000256" key="1">
    <source>
        <dbReference type="ARBA" id="ARBA00022387"/>
    </source>
</evidence>
<protein>
    <recommendedName>
        <fullName evidence="1">Glucosidase 2 subunit beta</fullName>
    </recommendedName>
</protein>
<dbReference type="InterPro" id="IPR009011">
    <property type="entry name" value="Man6P_isomerase_rcpt-bd_dom_sf"/>
</dbReference>
<sequence length="653" mass="74372">MATRLNSVLLGAIVGLCAFRVLAQNSETVLGVPEVNQPLYVAKDGKWACLSDSSIVIDSSQINDGICDCPDGSDEPGTGACGMSGPQFFCKNKGFLPRYISQSKVGDGVCDCCDCSDEELTTGHVFYRGANCSQLQLSFNKFVETELRRYEAGSRALKKMTAHADSSQKPKSKEELSQEISSLSEKLANSEKVLEGEKAEYLERLKTDEPLLYELEQLHIDKLARDVNEQFESVIKVSKAYEELVEILDGLVEGYSRHLQDLVVNDNVKKYQFYKQQNLLKLTCDSKNENGLRDQLMVYFEKELPELFSHGLSDKPAKYLQGKATFVDMLILSKVEYTEVVMEAVGKLREMMLDISENYNRNYQDQDVKKAVEAFKRYTSKYLSVGVVQMPQLLAEKLEYLREFVSAKAPELVTLAGSDIGAEEGGNGLMKQFHYLAQEIPRFFKPDIKSQIEKHQQDVESLRSQVTERRKDLNDIIKRDELGDDERTKSIKKLINDMCPYVENALDGYTYEIHFNGHIFQRANFGDQNQVSIGSFQNLRLNQDLALHKYQEYVRIKYSGDDELVQHLISETKDDKEEYLFGNLYQLNNGLELEFDHGDKCWDGPERSASVFVQCSEKMQINKITEVSRCRYVIELDSPYGCSQVFTYQPFTP</sequence>
<evidence type="ECO:0000256" key="2">
    <source>
        <dbReference type="ARBA" id="ARBA00022729"/>
    </source>
</evidence>
<feature type="coiled-coil region" evidence="5">
    <location>
        <begin position="445"/>
        <end position="472"/>
    </location>
</feature>
<evidence type="ECO:0000259" key="7">
    <source>
        <dbReference type="PROSITE" id="PS51914"/>
    </source>
</evidence>
<keyword evidence="3" id="KW-0256">Endoplasmic reticulum</keyword>
<accession>A0A8J2T450</accession>
<dbReference type="Pfam" id="PF13015">
    <property type="entry name" value="PRKCSH_1"/>
    <property type="match status" value="1"/>
</dbReference>
<dbReference type="OrthoDB" id="28322at2759"/>
<feature type="signal peptide" evidence="6">
    <location>
        <begin position="1"/>
        <end position="23"/>
    </location>
</feature>
<dbReference type="SUPFAM" id="SSF57424">
    <property type="entry name" value="LDL receptor-like module"/>
    <property type="match status" value="1"/>
</dbReference>
<dbReference type="InterPro" id="IPR044865">
    <property type="entry name" value="MRH_dom"/>
</dbReference>
<name>A0A8J2T450_ZYGB2</name>
<evidence type="ECO:0000313" key="8">
    <source>
        <dbReference type="EMBL" id="CDF87775.1"/>
    </source>
</evidence>
<dbReference type="Pfam" id="PF12999">
    <property type="entry name" value="PRKCSH-like"/>
    <property type="match status" value="1"/>
</dbReference>
<dbReference type="InterPro" id="IPR036607">
    <property type="entry name" value="PRKCSH"/>
</dbReference>
<dbReference type="InterPro" id="IPR028146">
    <property type="entry name" value="PRKCSH_N"/>
</dbReference>
<dbReference type="PANTHER" id="PTHR12630:SF1">
    <property type="entry name" value="GLUCOSIDASE 2 SUBUNIT BETA"/>
    <property type="match status" value="1"/>
</dbReference>
<dbReference type="InterPro" id="IPR002172">
    <property type="entry name" value="LDrepeatLR_classA_rpt"/>
</dbReference>
<dbReference type="EMBL" id="HG316454">
    <property type="protein sequence ID" value="CDF87775.1"/>
    <property type="molecule type" value="Genomic_DNA"/>
</dbReference>
<feature type="chain" id="PRO_5035182518" description="Glucosidase 2 subunit beta" evidence="6">
    <location>
        <begin position="24"/>
        <end position="653"/>
    </location>
</feature>
<reference evidence="9" key="1">
    <citation type="journal article" date="2013" name="Genome Announc.">
        <title>Genome sequence of the food spoilage yeast Zygosaccharomyces bailii CLIB 213(T).</title>
        <authorList>
            <person name="Galeote V."/>
            <person name="Bigey F."/>
            <person name="Devillers H."/>
            <person name="Neuveglise C."/>
            <person name="Dequin S."/>
        </authorList>
    </citation>
    <scope>NUCLEOTIDE SEQUENCE [LARGE SCALE GENOMIC DNA]</scope>
    <source>
        <strain evidence="9">CLIB 213 / ATCC 58445 / CBS 680 / CCRC 21525 / NBRC 1098 / NCYC 1416 / NRRL Y-2227</strain>
    </source>
</reference>
<feature type="coiled-coil region" evidence="5">
    <location>
        <begin position="173"/>
        <end position="200"/>
    </location>
</feature>
<dbReference type="PANTHER" id="PTHR12630">
    <property type="entry name" value="N-LINKED OLIGOSACCHARIDE PROCESSING"/>
    <property type="match status" value="1"/>
</dbReference>
<organism evidence="8 9">
    <name type="scientific">Zygosaccharomyces bailii (strain CLIB 213 / ATCC 58445 / CBS 680 / BCRC 21525 / NBRC 1098 / NCYC 1416 / NRRL Y-2227)</name>
    <dbReference type="NCBI Taxonomy" id="1333698"/>
    <lineage>
        <taxon>Eukaryota</taxon>
        <taxon>Fungi</taxon>
        <taxon>Dikarya</taxon>
        <taxon>Ascomycota</taxon>
        <taxon>Saccharomycotina</taxon>
        <taxon>Saccharomycetes</taxon>
        <taxon>Saccharomycetales</taxon>
        <taxon>Saccharomycetaceae</taxon>
        <taxon>Zygosaccharomyces</taxon>
    </lineage>
</organism>
<feature type="domain" description="MRH" evidence="7">
    <location>
        <begin position="497"/>
        <end position="644"/>
    </location>
</feature>
<keyword evidence="9" id="KW-1185">Reference proteome</keyword>
<proteinExistence type="predicted"/>
<evidence type="ECO:0000313" key="9">
    <source>
        <dbReference type="Proteomes" id="UP000019375"/>
    </source>
</evidence>
<dbReference type="GO" id="GO:0017177">
    <property type="term" value="C:glucosidase II complex"/>
    <property type="evidence" value="ECO:0007669"/>
    <property type="project" value="TreeGrafter"/>
</dbReference>
<dbReference type="PROSITE" id="PS51914">
    <property type="entry name" value="MRH"/>
    <property type="match status" value="1"/>
</dbReference>
<dbReference type="SUPFAM" id="SSF50911">
    <property type="entry name" value="Mannose 6-phosphate receptor domain"/>
    <property type="match status" value="1"/>
</dbReference>
<keyword evidence="5" id="KW-0175">Coiled coil</keyword>
<dbReference type="CDD" id="cd00112">
    <property type="entry name" value="LDLa"/>
    <property type="match status" value="1"/>
</dbReference>
<evidence type="ECO:0000256" key="3">
    <source>
        <dbReference type="ARBA" id="ARBA00022824"/>
    </source>
</evidence>
<evidence type="ECO:0000256" key="5">
    <source>
        <dbReference type="SAM" id="Coils"/>
    </source>
</evidence>
<evidence type="ECO:0000256" key="4">
    <source>
        <dbReference type="ARBA" id="ARBA00023157"/>
    </source>
</evidence>
<dbReference type="InterPro" id="IPR039794">
    <property type="entry name" value="Gtb1-like"/>
</dbReference>